<dbReference type="CDD" id="cd06558">
    <property type="entry name" value="crotonase-like"/>
    <property type="match status" value="1"/>
</dbReference>
<dbReference type="Proteomes" id="UP000037395">
    <property type="component" value="Unassembled WGS sequence"/>
</dbReference>
<dbReference type="EMBL" id="BMUB01000044">
    <property type="protein sequence ID" value="GGV07345.1"/>
    <property type="molecule type" value="Genomic_DNA"/>
</dbReference>
<dbReference type="OrthoDB" id="6006525at2"/>
<reference evidence="2 3" key="2">
    <citation type="submission" date="2014-07" db="EMBL/GenBank/DDBJ databases">
        <authorList>
            <person name="Zhang J.E."/>
            <person name="Yang H."/>
            <person name="Guo J."/>
            <person name="Deng Z."/>
            <person name="Luo H."/>
            <person name="Luo M."/>
            <person name="Zhao B."/>
        </authorList>
    </citation>
    <scope>NUCLEOTIDE SEQUENCE [LARGE SCALE GENOMIC DNA]</scope>
    <source>
        <strain evidence="2">ATCC 10762</strain>
        <strain evidence="3">ATCC 10762 / DSM 40127 / CCM 3239 / JCM 4008 / LMG 5968 / NBRC 12843 / NCIMB 8234 / A-377</strain>
    </source>
</reference>
<reference evidence="1" key="1">
    <citation type="journal article" date="2014" name="Int. J. Syst. Evol. Microbiol.">
        <title>Complete genome sequence of Corynebacterium casei LMG S-19264T (=DSM 44701T), isolated from a smear-ripened cheese.</title>
        <authorList>
            <consortium name="US DOE Joint Genome Institute (JGI-PGF)"/>
            <person name="Walter F."/>
            <person name="Albersmeier A."/>
            <person name="Kalinowski J."/>
            <person name="Ruckert C."/>
        </authorList>
    </citation>
    <scope>NUCLEOTIDE SEQUENCE</scope>
    <source>
        <strain evidence="1">JCM 4434</strain>
    </source>
</reference>
<protein>
    <recommendedName>
        <fullName evidence="4">Enoyl-CoA hydratase</fullName>
    </recommendedName>
</protein>
<evidence type="ECO:0000313" key="3">
    <source>
        <dbReference type="Proteomes" id="UP000037395"/>
    </source>
</evidence>
<organism evidence="2 3">
    <name type="scientific">Kitasatospora aureofaciens</name>
    <name type="common">Streptomyces aureofaciens</name>
    <dbReference type="NCBI Taxonomy" id="1894"/>
    <lineage>
        <taxon>Bacteria</taxon>
        <taxon>Bacillati</taxon>
        <taxon>Actinomycetota</taxon>
        <taxon>Actinomycetes</taxon>
        <taxon>Kitasatosporales</taxon>
        <taxon>Streptomycetaceae</taxon>
        <taxon>Kitasatospora</taxon>
    </lineage>
</organism>
<proteinExistence type="predicted"/>
<name>A0A1E7N8J8_KITAU</name>
<dbReference type="PANTHER" id="PTHR43459:SF1">
    <property type="entry name" value="EG:BACN32G11.4 PROTEIN"/>
    <property type="match status" value="1"/>
</dbReference>
<dbReference type="AlphaFoldDB" id="A0A1E7N8J8"/>
<dbReference type="Proteomes" id="UP000610124">
    <property type="component" value="Unassembled WGS sequence"/>
</dbReference>
<sequence length="220" mass="22791">MNSIPEPQLTLDGSEPLTPATVRTLDALCDAAEDATGATTPLVVAVTGAPAARMDVPLPLVNKWERAVRRLEKLAVPTVALVTGDCGGTALDVLLATDVRVATPDARLLPLAGAGTDEVWPGMALYRLANQAGVAATRRAVLFGDALDAERALALHLFDELAADPAAAFAPVFEKLTGGAGTGIRRQLMLDASTTSYEEALGRHLAACDRTLRAAVEAAS</sequence>
<reference evidence="3" key="4">
    <citation type="submission" date="2016-08" db="EMBL/GenBank/DDBJ databases">
        <title>Sequencing, assembly and comparative genomics of S. aureofaciens ATCC 10762.</title>
        <authorList>
            <person name="Gradnigo J.S."/>
            <person name="Johnson N."/>
            <person name="Somerville G.A."/>
        </authorList>
    </citation>
    <scope>NUCLEOTIDE SEQUENCE [LARGE SCALE GENOMIC DNA]</scope>
    <source>
        <strain evidence="3">ATCC 10762 / DSM 40127 / CCM 3239 / JCM 4008 / LMG 5968 / NBRC 12843 / NCIMB 8234 / A-377</strain>
    </source>
</reference>
<comment type="caution">
    <text evidence="2">The sequence shown here is derived from an EMBL/GenBank/DDBJ whole genome shotgun (WGS) entry which is preliminary data.</text>
</comment>
<gene>
    <name evidence="1" type="ORF">GCM10010502_73050</name>
    <name evidence="2" type="ORF">HS99_0003980</name>
</gene>
<evidence type="ECO:0000313" key="2">
    <source>
        <dbReference type="EMBL" id="OEV36999.1"/>
    </source>
</evidence>
<reference evidence="2" key="3">
    <citation type="submission" date="2016-08" db="EMBL/GenBank/DDBJ databases">
        <title>Sequencing, Assembly and Comparative Genomics of S. aureofaciens ATCC 10762.</title>
        <authorList>
            <person name="Gradnigo J.S."/>
            <person name="Johnson N."/>
            <person name="Somerville G.A."/>
        </authorList>
    </citation>
    <scope>NUCLEOTIDE SEQUENCE [LARGE SCALE GENOMIC DNA]</scope>
    <source>
        <strain evidence="2">ATCC 10762</strain>
    </source>
</reference>
<dbReference type="RefSeq" id="WP_030557874.1">
    <property type="nucleotide sequence ID" value="NZ_BMUB01000044.1"/>
</dbReference>
<dbReference type="KEGG" id="kau:B6264_25035"/>
<evidence type="ECO:0000313" key="1">
    <source>
        <dbReference type="EMBL" id="GGV07345.1"/>
    </source>
</evidence>
<evidence type="ECO:0008006" key="4">
    <source>
        <dbReference type="Google" id="ProtNLM"/>
    </source>
</evidence>
<dbReference type="GeneID" id="97490155"/>
<dbReference type="InterPro" id="IPR053545">
    <property type="entry name" value="Enoyl-CoA_hydratase-like"/>
</dbReference>
<accession>A0A1E7N8J8</accession>
<dbReference type="PANTHER" id="PTHR43459">
    <property type="entry name" value="ENOYL-COA HYDRATASE"/>
    <property type="match status" value="1"/>
</dbReference>
<dbReference type="EMBL" id="JPRF03000021">
    <property type="protein sequence ID" value="OEV36999.1"/>
    <property type="molecule type" value="Genomic_DNA"/>
</dbReference>
<dbReference type="InterPro" id="IPR029045">
    <property type="entry name" value="ClpP/crotonase-like_dom_sf"/>
</dbReference>
<reference evidence="1" key="5">
    <citation type="submission" date="2020-09" db="EMBL/GenBank/DDBJ databases">
        <authorList>
            <person name="Sun Q."/>
            <person name="Ohkuma M."/>
        </authorList>
    </citation>
    <scope>NUCLEOTIDE SEQUENCE</scope>
    <source>
        <strain evidence="1">JCM 4434</strain>
    </source>
</reference>
<keyword evidence="3" id="KW-1185">Reference proteome</keyword>
<accession>A0A8H9LRS6</accession>
<dbReference type="SUPFAM" id="SSF52096">
    <property type="entry name" value="ClpP/crotonase"/>
    <property type="match status" value="1"/>
</dbReference>
<dbReference type="Gene3D" id="3.90.226.10">
    <property type="entry name" value="2-enoyl-CoA Hydratase, Chain A, domain 1"/>
    <property type="match status" value="1"/>
</dbReference>
<dbReference type="NCBIfam" id="NF042431">
    <property type="entry name" value="EnCoAhydt_DpgB"/>
    <property type="match status" value="1"/>
</dbReference>